<dbReference type="GO" id="GO:0031012">
    <property type="term" value="C:extracellular matrix"/>
    <property type="evidence" value="ECO:0007669"/>
    <property type="project" value="InterPro"/>
</dbReference>
<feature type="binding site" evidence="12">
    <location>
        <position position="145"/>
    </location>
    <ligand>
        <name>Ca(2+)</name>
        <dbReference type="ChEBI" id="CHEBI:29108"/>
        <label>2</label>
    </ligand>
</feature>
<evidence type="ECO:0000256" key="8">
    <source>
        <dbReference type="ARBA" id="ARBA00023049"/>
    </source>
</evidence>
<feature type="binding site" evidence="11">
    <location>
        <position position="220"/>
    </location>
    <ligand>
        <name>Zn(2+)</name>
        <dbReference type="ChEBI" id="CHEBI:29105"/>
        <label>2</label>
        <note>catalytic</note>
    </ligand>
</feature>
<keyword evidence="2" id="KW-0800">Toxin</keyword>
<evidence type="ECO:0000256" key="5">
    <source>
        <dbReference type="ARBA" id="ARBA00022729"/>
    </source>
</evidence>
<dbReference type="PROSITE" id="PS00546">
    <property type="entry name" value="CYSTEINE_SWITCH"/>
    <property type="match status" value="1"/>
</dbReference>
<proteinExistence type="inferred from homology"/>
<keyword evidence="9" id="KW-0865">Zymogen</keyword>
<keyword evidence="3" id="KW-0645">Protease</keyword>
<dbReference type="RefSeq" id="XP_031551994.1">
    <property type="nucleotide sequence ID" value="XM_031696134.1"/>
</dbReference>
<comment type="cofactor">
    <cofactor evidence="12">
        <name>Ca(2+)</name>
        <dbReference type="ChEBI" id="CHEBI:29108"/>
    </cofactor>
    <text evidence="12">Can bind about 5 Ca(2+) ions per subunit.</text>
</comment>
<dbReference type="Gene3D" id="3.40.390.10">
    <property type="entry name" value="Collagenase (Catalytic Domain)"/>
    <property type="match status" value="1"/>
</dbReference>
<comment type="cofactor">
    <cofactor evidence="12">
        <name>Zn(2+)</name>
        <dbReference type="ChEBI" id="CHEBI:29105"/>
    </cofactor>
    <text evidence="12">Binds 2 Zn(2+) ions per subunit.</text>
</comment>
<keyword evidence="12" id="KW-0106">Calcium</keyword>
<dbReference type="InterPro" id="IPR024079">
    <property type="entry name" value="MetalloPept_cat_dom_sf"/>
</dbReference>
<evidence type="ECO:0000256" key="4">
    <source>
        <dbReference type="ARBA" id="ARBA00022723"/>
    </source>
</evidence>
<evidence type="ECO:0000256" key="6">
    <source>
        <dbReference type="ARBA" id="ARBA00022801"/>
    </source>
</evidence>
<dbReference type="InterPro" id="IPR036365">
    <property type="entry name" value="PGBD-like_sf"/>
</dbReference>
<dbReference type="InParanoid" id="A0A6P8H6G9"/>
<sequence>MLWLVAIFLSFNVVLGEDVQTMAANFLNKYNYLSQSRSGNHDLPSAIKKFQEFNSLPVTGELDQATVKLMKTPRCGLPDVDDNGNRRRRYVTYGKWSKSALKYYVQHGADLSQAQQDADFRKALQFWADQSSLTFRQVYSPNDADLKISFGHYTHQGTNAEDICGYPFDGQGGVLAHAFFPEDGRAHFDESEYYTANSDQGTSLLWVATHEFGHSLGLAHSNVQGAVMYPYYTGYTPGMKLHYDDISGIQSLYGGPGSVPITSAPEVCKDDSPHCASYKSSGHCEKYPDSMKTWCKKTCSFC</sequence>
<reference evidence="18" key="1">
    <citation type="submission" date="2025-08" db="UniProtKB">
        <authorList>
            <consortium name="RefSeq"/>
        </authorList>
    </citation>
    <scope>IDENTIFICATION</scope>
    <source>
        <tissue evidence="18">Tentacle</tissue>
    </source>
</reference>
<feature type="signal peptide" evidence="15">
    <location>
        <begin position="1"/>
        <end position="16"/>
    </location>
</feature>
<evidence type="ECO:0000256" key="10">
    <source>
        <dbReference type="PIRSR" id="PIRSR001191-1"/>
    </source>
</evidence>
<dbReference type="OrthoDB" id="406838at2759"/>
<dbReference type="PANTHER" id="PTHR10201">
    <property type="entry name" value="MATRIX METALLOPROTEINASE"/>
    <property type="match status" value="1"/>
</dbReference>
<evidence type="ECO:0000256" key="15">
    <source>
        <dbReference type="SAM" id="SignalP"/>
    </source>
</evidence>
<feature type="disulfide bond" evidence="14">
    <location>
        <begin position="268"/>
        <end position="302"/>
    </location>
</feature>
<keyword evidence="5 15" id="KW-0732">Signal</keyword>
<dbReference type="CDD" id="cd04278">
    <property type="entry name" value="ZnMc_MMP"/>
    <property type="match status" value="1"/>
</dbReference>
<dbReference type="FunCoup" id="A0A6P8H6G9">
    <property type="interactions" value="273"/>
</dbReference>
<evidence type="ECO:0000256" key="9">
    <source>
        <dbReference type="ARBA" id="ARBA00023145"/>
    </source>
</evidence>
<dbReference type="GO" id="GO:0090729">
    <property type="term" value="F:toxin activity"/>
    <property type="evidence" value="ECO:0007669"/>
    <property type="project" value="UniProtKB-KW"/>
</dbReference>
<comment type="caution">
    <text evidence="14">Lacks conserved residue(s) required for the propagation of feature annotation.</text>
</comment>
<dbReference type="InterPro" id="IPR001818">
    <property type="entry name" value="Pept_M10_metallopeptidase"/>
</dbReference>
<organism evidence="17 18">
    <name type="scientific">Actinia tenebrosa</name>
    <name type="common">Australian red waratah sea anemone</name>
    <dbReference type="NCBI Taxonomy" id="6105"/>
    <lineage>
        <taxon>Eukaryota</taxon>
        <taxon>Metazoa</taxon>
        <taxon>Cnidaria</taxon>
        <taxon>Anthozoa</taxon>
        <taxon>Hexacorallia</taxon>
        <taxon>Actiniaria</taxon>
        <taxon>Actiniidae</taxon>
        <taxon>Actinia</taxon>
    </lineage>
</organism>
<dbReference type="PANTHER" id="PTHR10201:SF291">
    <property type="entry name" value="MATRIX METALLOPROTEINASE 1, ISOFORM C-RELATED"/>
    <property type="match status" value="1"/>
</dbReference>
<dbReference type="InterPro" id="IPR021158">
    <property type="entry name" value="Pept_M10A_Zn_BS"/>
</dbReference>
<comment type="similarity">
    <text evidence="1">Belongs to the peptidase M10A family.</text>
</comment>
<evidence type="ECO:0000256" key="12">
    <source>
        <dbReference type="PIRSR" id="PIRSR621190-2"/>
    </source>
</evidence>
<feature type="domain" description="ShKT" evidence="16">
    <location>
        <begin position="268"/>
        <end position="302"/>
    </location>
</feature>
<evidence type="ECO:0000256" key="14">
    <source>
        <dbReference type="PROSITE-ProRule" id="PRU01005"/>
    </source>
</evidence>
<dbReference type="PIRSF" id="PIRSF001191">
    <property type="entry name" value="Peptidase_M10A_matrix"/>
    <property type="match status" value="1"/>
</dbReference>
<dbReference type="GeneID" id="116289245"/>
<feature type="binding site" evidence="12">
    <location>
        <position position="192"/>
    </location>
    <ligand>
        <name>Ca(2+)</name>
        <dbReference type="ChEBI" id="CHEBI:29108"/>
        <label>3</label>
    </ligand>
</feature>
<feature type="binding site" evidence="11">
    <location>
        <position position="214"/>
    </location>
    <ligand>
        <name>Zn(2+)</name>
        <dbReference type="ChEBI" id="CHEBI:29105"/>
        <label>2</label>
        <note>catalytic</note>
    </ligand>
</feature>
<dbReference type="GO" id="GO:0030198">
    <property type="term" value="P:extracellular matrix organization"/>
    <property type="evidence" value="ECO:0007669"/>
    <property type="project" value="TreeGrafter"/>
</dbReference>
<evidence type="ECO:0000256" key="11">
    <source>
        <dbReference type="PIRSR" id="PIRSR001191-2"/>
    </source>
</evidence>
<evidence type="ECO:0000256" key="3">
    <source>
        <dbReference type="ARBA" id="ARBA00022670"/>
    </source>
</evidence>
<evidence type="ECO:0000256" key="13">
    <source>
        <dbReference type="PIRSR" id="PIRSR621190-5"/>
    </source>
</evidence>
<name>A0A6P8H6G9_ACTTE</name>
<feature type="binding site" evidence="12">
    <location>
        <position position="187"/>
    </location>
    <ligand>
        <name>Zn(2+)</name>
        <dbReference type="ChEBI" id="CHEBI:29105"/>
        <label>1</label>
    </ligand>
</feature>
<feature type="binding site" evidence="12">
    <location>
        <position position="177"/>
    </location>
    <ligand>
        <name>Zn(2+)</name>
        <dbReference type="ChEBI" id="CHEBI:29105"/>
        <label>1</label>
    </ligand>
</feature>
<dbReference type="GO" id="GO:0006508">
    <property type="term" value="P:proteolysis"/>
    <property type="evidence" value="ECO:0007669"/>
    <property type="project" value="UniProtKB-KW"/>
</dbReference>
<dbReference type="SUPFAM" id="SSF47090">
    <property type="entry name" value="PGBD-like"/>
    <property type="match status" value="1"/>
</dbReference>
<dbReference type="Pfam" id="PF01549">
    <property type="entry name" value="ShK"/>
    <property type="match status" value="1"/>
</dbReference>
<dbReference type="Pfam" id="PF01471">
    <property type="entry name" value="PG_binding_1"/>
    <property type="match status" value="1"/>
</dbReference>
<evidence type="ECO:0000256" key="7">
    <source>
        <dbReference type="ARBA" id="ARBA00022833"/>
    </source>
</evidence>
<evidence type="ECO:0000313" key="18">
    <source>
        <dbReference type="RefSeq" id="XP_031551994.1"/>
    </source>
</evidence>
<feature type="binding site" evidence="12">
    <location>
        <position position="228"/>
    </location>
    <ligand>
        <name>Zn(2+)</name>
        <dbReference type="ChEBI" id="CHEBI:29105"/>
        <label>2</label>
        <note>catalytic</note>
    </ligand>
</feature>
<keyword evidence="7 11" id="KW-0862">Zinc</keyword>
<feature type="binding site" evidence="12">
    <location>
        <position position="189"/>
    </location>
    <ligand>
        <name>Ca(2+)</name>
        <dbReference type="ChEBI" id="CHEBI:29108"/>
        <label>3</label>
    </ligand>
</feature>
<gene>
    <name evidence="18" type="primary">LOC116289245</name>
</gene>
<keyword evidence="8" id="KW-0482">Metalloprotease</keyword>
<feature type="binding site" evidence="11">
    <location>
        <position position="210"/>
    </location>
    <ligand>
        <name>Zn(2+)</name>
        <dbReference type="ChEBI" id="CHEBI:29105"/>
        <label>2</label>
        <note>catalytic</note>
    </ligand>
</feature>
<dbReference type="GO" id="GO:0004222">
    <property type="term" value="F:metalloendopeptidase activity"/>
    <property type="evidence" value="ECO:0007669"/>
    <property type="project" value="InterPro"/>
</dbReference>
<evidence type="ECO:0000313" key="17">
    <source>
        <dbReference type="Proteomes" id="UP000515163"/>
    </source>
</evidence>
<dbReference type="GO" id="GO:0030574">
    <property type="term" value="P:collagen catabolic process"/>
    <property type="evidence" value="ECO:0007669"/>
    <property type="project" value="TreeGrafter"/>
</dbReference>
<dbReference type="InterPro" id="IPR002477">
    <property type="entry name" value="Peptidoglycan-bd-like"/>
</dbReference>
<dbReference type="InterPro" id="IPR003582">
    <property type="entry name" value="ShKT_dom"/>
</dbReference>
<feature type="binding site" evidence="12">
    <location>
        <position position="192"/>
    </location>
    <ligand>
        <name>Ca(2+)</name>
        <dbReference type="ChEBI" id="CHEBI:29108"/>
        <label>1</label>
    </ligand>
</feature>
<accession>A0A6P8H6G9</accession>
<dbReference type="InterPro" id="IPR006026">
    <property type="entry name" value="Peptidase_Metallo"/>
</dbReference>
<evidence type="ECO:0000256" key="2">
    <source>
        <dbReference type="ARBA" id="ARBA00022656"/>
    </source>
</evidence>
<keyword evidence="14" id="KW-1015">Disulfide bond</keyword>
<feature type="short sequence motif" description="Cysteine switch" evidence="13">
    <location>
        <begin position="73"/>
        <end position="80"/>
    </location>
</feature>
<protein>
    <submittedName>
        <fullName evidence="18">50 kDa hatching enzyme-like</fullName>
    </submittedName>
</protein>
<keyword evidence="17" id="KW-1185">Reference proteome</keyword>
<keyword evidence="6" id="KW-0378">Hydrolase</keyword>
<dbReference type="GO" id="GO:0008270">
    <property type="term" value="F:zinc ion binding"/>
    <property type="evidence" value="ECO:0007669"/>
    <property type="project" value="InterPro"/>
</dbReference>
<dbReference type="SMART" id="SM00235">
    <property type="entry name" value="ZnMc"/>
    <property type="match status" value="1"/>
</dbReference>
<feature type="chain" id="PRO_5027582792" evidence="15">
    <location>
        <begin position="17"/>
        <end position="302"/>
    </location>
</feature>
<dbReference type="InterPro" id="IPR021190">
    <property type="entry name" value="Pept_M10A"/>
</dbReference>
<dbReference type="InterPro" id="IPR033739">
    <property type="entry name" value="M10A_MMP"/>
</dbReference>
<dbReference type="Gene3D" id="1.10.10.1940">
    <property type="match status" value="1"/>
</dbReference>
<feature type="binding site" evidence="12">
    <location>
        <position position="110"/>
    </location>
    <ligand>
        <name>Ca(2+)</name>
        <dbReference type="ChEBI" id="CHEBI:29108"/>
        <label>1</label>
    </ligand>
</feature>
<evidence type="ECO:0000256" key="1">
    <source>
        <dbReference type="ARBA" id="ARBA00010370"/>
    </source>
</evidence>
<dbReference type="PRINTS" id="PR00138">
    <property type="entry name" value="MATRIXIN"/>
</dbReference>
<feature type="binding site" evidence="12">
    <location>
        <position position="170"/>
    </location>
    <ligand>
        <name>Ca(2+)</name>
        <dbReference type="ChEBI" id="CHEBI:29108"/>
        <label>3</label>
    </ligand>
</feature>
<feature type="binding site" description="in inhibited form" evidence="12">
    <location>
        <position position="75"/>
    </location>
    <ligand>
        <name>Zn(2+)</name>
        <dbReference type="ChEBI" id="CHEBI:29105"/>
        <label>2</label>
        <note>catalytic</note>
    </ligand>
</feature>
<dbReference type="FunFam" id="3.40.390.10:FF:000091">
    <property type="entry name" value="Matrix metalloproteinase-16-like Protein"/>
    <property type="match status" value="1"/>
</dbReference>
<dbReference type="AlphaFoldDB" id="A0A6P8H6G9"/>
<dbReference type="SUPFAM" id="SSF55486">
    <property type="entry name" value="Metalloproteases ('zincins'), catalytic domain"/>
    <property type="match status" value="1"/>
</dbReference>
<dbReference type="KEGG" id="aten:116289245"/>
<feature type="binding site" evidence="12">
    <location>
        <position position="155"/>
    </location>
    <ligand>
        <name>Zn(2+)</name>
        <dbReference type="ChEBI" id="CHEBI:29105"/>
        <label>1</label>
    </ligand>
</feature>
<feature type="active site" evidence="10">
    <location>
        <position position="211"/>
    </location>
</feature>
<dbReference type="Proteomes" id="UP000515163">
    <property type="component" value="Unplaced"/>
</dbReference>
<evidence type="ECO:0000259" key="16">
    <source>
        <dbReference type="PROSITE" id="PS51670"/>
    </source>
</evidence>
<feature type="binding site" evidence="12">
    <location>
        <position position="169"/>
    </location>
    <ligand>
        <name>Ca(2+)</name>
        <dbReference type="ChEBI" id="CHEBI:29108"/>
        <label>3</label>
    </ligand>
</feature>
<keyword evidence="4 11" id="KW-0479">Metal-binding</keyword>
<dbReference type="PROSITE" id="PS51670">
    <property type="entry name" value="SHKT"/>
    <property type="match status" value="1"/>
</dbReference>
<dbReference type="Pfam" id="PF00413">
    <property type="entry name" value="Peptidase_M10"/>
    <property type="match status" value="1"/>
</dbReference>